<gene>
    <name evidence="2" type="ORF">EVAR_102778_1</name>
</gene>
<accession>A0A4C1TIT2</accession>
<proteinExistence type="predicted"/>
<dbReference type="EMBL" id="BGZK01000061">
    <property type="protein sequence ID" value="GBP14106.1"/>
    <property type="molecule type" value="Genomic_DNA"/>
</dbReference>
<organism evidence="2 3">
    <name type="scientific">Eumeta variegata</name>
    <name type="common">Bagworm moth</name>
    <name type="synonym">Eumeta japonica</name>
    <dbReference type="NCBI Taxonomy" id="151549"/>
    <lineage>
        <taxon>Eukaryota</taxon>
        <taxon>Metazoa</taxon>
        <taxon>Ecdysozoa</taxon>
        <taxon>Arthropoda</taxon>
        <taxon>Hexapoda</taxon>
        <taxon>Insecta</taxon>
        <taxon>Pterygota</taxon>
        <taxon>Neoptera</taxon>
        <taxon>Endopterygota</taxon>
        <taxon>Lepidoptera</taxon>
        <taxon>Glossata</taxon>
        <taxon>Ditrysia</taxon>
        <taxon>Tineoidea</taxon>
        <taxon>Psychidae</taxon>
        <taxon>Oiketicinae</taxon>
        <taxon>Eumeta</taxon>
    </lineage>
</organism>
<comment type="caution">
    <text evidence="2">The sequence shown here is derived from an EMBL/GenBank/DDBJ whole genome shotgun (WGS) entry which is preliminary data.</text>
</comment>
<evidence type="ECO:0000256" key="1">
    <source>
        <dbReference type="SAM" id="MobiDB-lite"/>
    </source>
</evidence>
<dbReference type="Proteomes" id="UP000299102">
    <property type="component" value="Unassembled WGS sequence"/>
</dbReference>
<protein>
    <submittedName>
        <fullName evidence="2">Uncharacterized protein</fullName>
    </submittedName>
</protein>
<name>A0A4C1TIT2_EUMVA</name>
<sequence>MVCGSPQYVFHNQIKRVSLKALRFPALSYYVFRFRERVGREIVRTERNTDKKKQIHGPDDRRQLFSLGKRQNKLVDSASPASARELGGHLPHGPDEGRHRYGRGGRALITY</sequence>
<reference evidence="2 3" key="1">
    <citation type="journal article" date="2019" name="Commun. Biol.">
        <title>The bagworm genome reveals a unique fibroin gene that provides high tensile strength.</title>
        <authorList>
            <person name="Kono N."/>
            <person name="Nakamura H."/>
            <person name="Ohtoshi R."/>
            <person name="Tomita M."/>
            <person name="Numata K."/>
            <person name="Arakawa K."/>
        </authorList>
    </citation>
    <scope>NUCLEOTIDE SEQUENCE [LARGE SCALE GENOMIC DNA]</scope>
</reference>
<dbReference type="AlphaFoldDB" id="A0A4C1TIT2"/>
<evidence type="ECO:0000313" key="2">
    <source>
        <dbReference type="EMBL" id="GBP14106.1"/>
    </source>
</evidence>
<keyword evidence="3" id="KW-1185">Reference proteome</keyword>
<feature type="region of interest" description="Disordered" evidence="1">
    <location>
        <begin position="76"/>
        <end position="106"/>
    </location>
</feature>
<evidence type="ECO:0000313" key="3">
    <source>
        <dbReference type="Proteomes" id="UP000299102"/>
    </source>
</evidence>